<reference evidence="1 2" key="2">
    <citation type="journal article" date="2022" name="Mol. Ecol. Resour.">
        <title>The genomes of chicory, endive, great burdock and yacon provide insights into Asteraceae paleo-polyploidization history and plant inulin production.</title>
        <authorList>
            <person name="Fan W."/>
            <person name="Wang S."/>
            <person name="Wang H."/>
            <person name="Wang A."/>
            <person name="Jiang F."/>
            <person name="Liu H."/>
            <person name="Zhao H."/>
            <person name="Xu D."/>
            <person name="Zhang Y."/>
        </authorList>
    </citation>
    <scope>NUCLEOTIDE SEQUENCE [LARGE SCALE GENOMIC DNA]</scope>
    <source>
        <strain evidence="2">cv. Yunnan</strain>
        <tissue evidence="1">Leaves</tissue>
    </source>
</reference>
<proteinExistence type="predicted"/>
<comment type="caution">
    <text evidence="1">The sequence shown here is derived from an EMBL/GenBank/DDBJ whole genome shotgun (WGS) entry which is preliminary data.</text>
</comment>
<accession>A0ACB9BY54</accession>
<dbReference type="EMBL" id="CM042039">
    <property type="protein sequence ID" value="KAI3726885.1"/>
    <property type="molecule type" value="Genomic_DNA"/>
</dbReference>
<keyword evidence="2" id="KW-1185">Reference proteome</keyword>
<name>A0ACB9BY54_9ASTR</name>
<protein>
    <submittedName>
        <fullName evidence="1">Uncharacterized protein</fullName>
    </submittedName>
</protein>
<gene>
    <name evidence="1" type="ORF">L1987_66691</name>
</gene>
<sequence>MMVFPDLQYQDPNGFEAYSLMDIISNSKDPLYSSLDIVPTYNQCFLPDSMTYAPVDADFLNDYGTNNGFSYQNQDLSKGNKCALADQNQPLLISYTDDGNLGDIKNTNTMNSDHDVRVGKNVSLRDSRILEKERGENGNRGCFNYTSKMMLSRETISQYFYMPITQAAKELNVGLTLLKKRCRELGIRRWPHRKLMSLQTLINNVQQLGEDSSEIAKQKMKEAVMLLEKERKKMEEVPDLKLENNTKRLRQACFKANYKRRRSTGVAESPFTSVTGPQKSLSSCSSTCSINPAGFEVFDDEEQEMQSVLPSFFK</sequence>
<evidence type="ECO:0000313" key="1">
    <source>
        <dbReference type="EMBL" id="KAI3726885.1"/>
    </source>
</evidence>
<reference evidence="2" key="1">
    <citation type="journal article" date="2022" name="Mol. Ecol. Resour.">
        <title>The genomes of chicory, endive, great burdock and yacon provide insights into Asteraceae palaeo-polyploidization history and plant inulin production.</title>
        <authorList>
            <person name="Fan W."/>
            <person name="Wang S."/>
            <person name="Wang H."/>
            <person name="Wang A."/>
            <person name="Jiang F."/>
            <person name="Liu H."/>
            <person name="Zhao H."/>
            <person name="Xu D."/>
            <person name="Zhang Y."/>
        </authorList>
    </citation>
    <scope>NUCLEOTIDE SEQUENCE [LARGE SCALE GENOMIC DNA]</scope>
    <source>
        <strain evidence="2">cv. Yunnan</strain>
    </source>
</reference>
<organism evidence="1 2">
    <name type="scientific">Smallanthus sonchifolius</name>
    <dbReference type="NCBI Taxonomy" id="185202"/>
    <lineage>
        <taxon>Eukaryota</taxon>
        <taxon>Viridiplantae</taxon>
        <taxon>Streptophyta</taxon>
        <taxon>Embryophyta</taxon>
        <taxon>Tracheophyta</taxon>
        <taxon>Spermatophyta</taxon>
        <taxon>Magnoliopsida</taxon>
        <taxon>eudicotyledons</taxon>
        <taxon>Gunneridae</taxon>
        <taxon>Pentapetalae</taxon>
        <taxon>asterids</taxon>
        <taxon>campanulids</taxon>
        <taxon>Asterales</taxon>
        <taxon>Asteraceae</taxon>
        <taxon>Asteroideae</taxon>
        <taxon>Heliantheae alliance</taxon>
        <taxon>Millerieae</taxon>
        <taxon>Smallanthus</taxon>
    </lineage>
</organism>
<evidence type="ECO:0000313" key="2">
    <source>
        <dbReference type="Proteomes" id="UP001056120"/>
    </source>
</evidence>
<dbReference type="Proteomes" id="UP001056120">
    <property type="component" value="Linkage Group LG22"/>
</dbReference>